<feature type="region of interest" description="Disordered" evidence="1">
    <location>
        <begin position="164"/>
        <end position="187"/>
    </location>
</feature>
<evidence type="ECO:0000313" key="5">
    <source>
        <dbReference type="Proteomes" id="UP000215703"/>
    </source>
</evidence>
<reference evidence="4 5" key="2">
    <citation type="journal article" date="2017" name="Syst. Appl. Microbiol.">
        <title>Soybeans inoculated with root zone soils of Canadian native legumes harbour diverse and novel Bradyrhizobium spp. that possess agricultural potential.</title>
        <authorList>
            <person name="Bromfield E.S.P."/>
            <person name="Cloutier S."/>
            <person name="Tambong J.T."/>
            <person name="Tran Thi T.V."/>
        </authorList>
    </citation>
    <scope>NUCLEOTIDE SEQUENCE [LARGE SCALE GENOMIC DNA]</scope>
    <source>
        <strain evidence="4 5">OO99</strain>
    </source>
</reference>
<organism evidence="4 5">
    <name type="scientific">Bradyrhizobium ottawaense</name>
    <dbReference type="NCBI Taxonomy" id="931866"/>
    <lineage>
        <taxon>Bacteria</taxon>
        <taxon>Pseudomonadati</taxon>
        <taxon>Pseudomonadota</taxon>
        <taxon>Alphaproteobacteria</taxon>
        <taxon>Hyphomicrobiales</taxon>
        <taxon>Nitrobacteraceae</taxon>
        <taxon>Bradyrhizobium</taxon>
    </lineage>
</organism>
<evidence type="ECO:0000256" key="1">
    <source>
        <dbReference type="SAM" id="MobiDB-lite"/>
    </source>
</evidence>
<dbReference type="AlphaFoldDB" id="A0A2U8PED4"/>
<dbReference type="InterPro" id="IPR012533">
    <property type="entry name" value="YcnI-copper_dom"/>
</dbReference>
<keyword evidence="2" id="KW-0732">Signal</keyword>
<feature type="domain" description="YncI copper-binding" evidence="3">
    <location>
        <begin position="32"/>
        <end position="183"/>
    </location>
</feature>
<dbReference type="Proteomes" id="UP000215703">
    <property type="component" value="Chromosome"/>
</dbReference>
<dbReference type="KEGG" id="bot:CIT37_29780"/>
<evidence type="ECO:0000313" key="4">
    <source>
        <dbReference type="EMBL" id="AWL95864.1"/>
    </source>
</evidence>
<accession>A0A2U8PED4</accession>
<sequence length="187" mass="19912">MKRIWTLGRPNMSKQSCLILIAALAASPAAAHVSIETKQATVGTSYKAVFTVPHGCAGSPTVKIRVQIPEGVIAVKPMPKAGWNVDVVEGKYAGEYDYHGNKLSSGVKEVAWSGGKLPDKNYDEFVLSTFLTDSLKPNTVLYFPVVQECEAGVSRWIEIPAAGAGHSHEGKSEGKSPAPGVKLLPKP</sequence>
<protein>
    <submittedName>
        <fullName evidence="4">DUF1775 domain-containing protein</fullName>
    </submittedName>
</protein>
<reference evidence="4 5" key="1">
    <citation type="journal article" date="2014" name="Int. J. Syst. Evol. Microbiol.">
        <title>Bradyrhizobium ottawaense sp. nov., a symbiotic nitrogen fixing bacterium from root nodules of soybeans in Canada.</title>
        <authorList>
            <person name="Yu X."/>
            <person name="Cloutier S."/>
            <person name="Tambong J.T."/>
            <person name="Bromfield E.S."/>
        </authorList>
    </citation>
    <scope>NUCLEOTIDE SEQUENCE [LARGE SCALE GENOMIC DNA]</scope>
    <source>
        <strain evidence="4 5">OO99</strain>
    </source>
</reference>
<name>A0A2U8PED4_9BRAD</name>
<evidence type="ECO:0000259" key="3">
    <source>
        <dbReference type="Pfam" id="PF07987"/>
    </source>
</evidence>
<feature type="chain" id="PRO_5016058061" evidence="2">
    <location>
        <begin position="32"/>
        <end position="187"/>
    </location>
</feature>
<proteinExistence type="predicted"/>
<dbReference type="CDD" id="cd08545">
    <property type="entry name" value="YcnI_like"/>
    <property type="match status" value="1"/>
</dbReference>
<dbReference type="Pfam" id="PF07987">
    <property type="entry name" value="DUF1775"/>
    <property type="match status" value="1"/>
</dbReference>
<gene>
    <name evidence="4" type="ORF">CIT37_29780</name>
</gene>
<evidence type="ECO:0000256" key="2">
    <source>
        <dbReference type="SAM" id="SignalP"/>
    </source>
</evidence>
<dbReference type="InterPro" id="IPR038507">
    <property type="entry name" value="YcnI-like_sf"/>
</dbReference>
<dbReference type="EMBL" id="CP029425">
    <property type="protein sequence ID" value="AWL95864.1"/>
    <property type="molecule type" value="Genomic_DNA"/>
</dbReference>
<feature type="signal peptide" evidence="2">
    <location>
        <begin position="1"/>
        <end position="31"/>
    </location>
</feature>
<dbReference type="Gene3D" id="2.60.40.2230">
    <property type="entry name" value="Uncharacterised protein YcnI-like PF07987, DUF1775"/>
    <property type="match status" value="1"/>
</dbReference>